<keyword evidence="2" id="KW-1185">Reference proteome</keyword>
<accession>A0ABM4AVX4</accession>
<dbReference type="Proteomes" id="UP001652626">
    <property type="component" value="Chromosome 27"/>
</dbReference>
<evidence type="ECO:0000313" key="2">
    <source>
        <dbReference type="Proteomes" id="UP001652626"/>
    </source>
</evidence>
<sequence length="917" mass="105453">MTRNQNINSKENVTKIIFKNSMNTLRTSKTYSGASEIYTRSLLLQLKRNLPKDKYYKDNGTVKRDLSIETDICILRRYYKKRRNRFLNREAMSAKSKYSINQTEIDTIDEFKHDTSACGDSEQNVNAANKHLNINLTSLVIDNLKDLLNDWIKTYLLEKRETKQKVDTVLDSILHKLELQTKEEDTSSSCTYTVDIEVGRCNRNKRAELQSKELKNVTLQATKLTEEASVLSIPLNGKYLRIISTLSLPRNAQKIKRGRKSRHNMKRFRHKKIFLSISKSSNYIFQSSNLDFLTLPTKSFTKHCVTYDHDANIKFKNFIMPKSSSDTNDYIVDSTCKESNQSIRNVKTNRTYSNSHNIKSFYENIYSDTSNRNNNDAEKEVKLNDNINKDICKSPNEEDQSDPLITIDLITHSYENHDKNKQSNLNLKASKRAKNLKAKFRGSNKCKKNVSKSHHLKNINPKQFTYLFRKSNNLNQEKTLLKHFQSIIRYFSSCEGKKDIKVDIHVNVFPSKENKKDHFNDLDKNENKTAHCDLLVYTNNEKIRDARDVTSCDKQNIISLLDGAASQVKYIISRETSTDISEINNKIETEINPLNAKHSKIAQEINELKIILKSLATTAEKLANGRLHKQNVHKEILNNTGIDVSTTNKPDMQTVNTSISNIIKSSKSVQFSNKPKSEIVSGIKIKKGPKHKHSSNFNANLVKKNTSYNIIDSESIIKVTDMTLAPQGCTESTVDEAVTCSLPISKSVFKFEIGPEKNKLLAYYCDEEKMHNICQHHNPYRSISNGNRCQKVKQFCMLSKYNQDIGCNYEPEFTPTNDDCELCDNSSSSICIDIDSNSFDRKLTIRHNSGMGFWEGCFYCLLLWIPLLLVSWLFYVHVIRDLLRQKNDLLRKFSLGARFKPNTPSADFPIRLADLGF</sequence>
<protein>
    <submittedName>
        <fullName evidence="3">Metacaspase-2-like</fullName>
    </submittedName>
</protein>
<name>A0ABM4AVX4_VANTA</name>
<proteinExistence type="predicted"/>
<keyword evidence="1" id="KW-1133">Transmembrane helix</keyword>
<feature type="transmembrane region" description="Helical" evidence="1">
    <location>
        <begin position="851"/>
        <end position="876"/>
    </location>
</feature>
<dbReference type="RefSeq" id="XP_064075438.1">
    <property type="nucleotide sequence ID" value="XM_064219368.1"/>
</dbReference>
<gene>
    <name evidence="3" type="primary">LOC113392093</name>
</gene>
<organism evidence="2 3">
    <name type="scientific">Vanessa tameamea</name>
    <name type="common">Kamehameha butterfly</name>
    <dbReference type="NCBI Taxonomy" id="334116"/>
    <lineage>
        <taxon>Eukaryota</taxon>
        <taxon>Metazoa</taxon>
        <taxon>Ecdysozoa</taxon>
        <taxon>Arthropoda</taxon>
        <taxon>Hexapoda</taxon>
        <taxon>Insecta</taxon>
        <taxon>Pterygota</taxon>
        <taxon>Neoptera</taxon>
        <taxon>Endopterygota</taxon>
        <taxon>Lepidoptera</taxon>
        <taxon>Glossata</taxon>
        <taxon>Ditrysia</taxon>
        <taxon>Papilionoidea</taxon>
        <taxon>Nymphalidae</taxon>
        <taxon>Nymphalinae</taxon>
        <taxon>Vanessa</taxon>
    </lineage>
</organism>
<keyword evidence="1" id="KW-0812">Transmembrane</keyword>
<reference evidence="3" key="1">
    <citation type="submission" date="2025-08" db="UniProtKB">
        <authorList>
            <consortium name="RefSeq"/>
        </authorList>
    </citation>
    <scope>IDENTIFICATION</scope>
    <source>
        <tissue evidence="3">Whole body</tissue>
    </source>
</reference>
<evidence type="ECO:0000256" key="1">
    <source>
        <dbReference type="SAM" id="Phobius"/>
    </source>
</evidence>
<keyword evidence="1" id="KW-0472">Membrane</keyword>
<dbReference type="GeneID" id="113392093"/>
<evidence type="ECO:0000313" key="3">
    <source>
        <dbReference type="RefSeq" id="XP_064075438.1"/>
    </source>
</evidence>